<accession>A0ABV2TK92</accession>
<evidence type="ECO:0000313" key="6">
    <source>
        <dbReference type="EMBL" id="MET7013573.1"/>
    </source>
</evidence>
<dbReference type="Proteomes" id="UP001549691">
    <property type="component" value="Unassembled WGS sequence"/>
</dbReference>
<dbReference type="Pfam" id="PF13205">
    <property type="entry name" value="Big_5"/>
    <property type="match status" value="1"/>
</dbReference>
<dbReference type="InterPro" id="IPR014755">
    <property type="entry name" value="Cu-Rt/internalin_Ig-like"/>
</dbReference>
<feature type="domain" description="SbsA Ig-like" evidence="5">
    <location>
        <begin position="66"/>
        <end position="186"/>
    </location>
</feature>
<gene>
    <name evidence="6" type="ORF">ABXR19_05185</name>
</gene>
<feature type="chain" id="PRO_5046947376" evidence="4">
    <location>
        <begin position="28"/>
        <end position="418"/>
    </location>
</feature>
<dbReference type="Pfam" id="PF11999">
    <property type="entry name" value="Ice_binding"/>
    <property type="match status" value="1"/>
</dbReference>
<proteinExistence type="inferred from homology"/>
<evidence type="ECO:0000256" key="3">
    <source>
        <dbReference type="SAM" id="MobiDB-lite"/>
    </source>
</evidence>
<dbReference type="RefSeq" id="WP_354600037.1">
    <property type="nucleotide sequence ID" value="NZ_JBEWZI010000004.1"/>
</dbReference>
<dbReference type="Gene3D" id="2.60.40.1220">
    <property type="match status" value="1"/>
</dbReference>
<evidence type="ECO:0000256" key="4">
    <source>
        <dbReference type="SAM" id="SignalP"/>
    </source>
</evidence>
<evidence type="ECO:0000259" key="5">
    <source>
        <dbReference type="Pfam" id="PF13205"/>
    </source>
</evidence>
<comment type="similarity">
    <text evidence="1">Belongs to the ice-binding protein family.</text>
</comment>
<organism evidence="6 7">
    <name type="scientific">Uliginosibacterium flavum</name>
    <dbReference type="NCBI Taxonomy" id="1396831"/>
    <lineage>
        <taxon>Bacteria</taxon>
        <taxon>Pseudomonadati</taxon>
        <taxon>Pseudomonadota</taxon>
        <taxon>Betaproteobacteria</taxon>
        <taxon>Rhodocyclales</taxon>
        <taxon>Zoogloeaceae</taxon>
        <taxon>Uliginosibacterium</taxon>
    </lineage>
</organism>
<dbReference type="InterPro" id="IPR021884">
    <property type="entry name" value="Ice-bd_prot"/>
</dbReference>
<dbReference type="EMBL" id="JBEWZI010000004">
    <property type="protein sequence ID" value="MET7013573.1"/>
    <property type="molecule type" value="Genomic_DNA"/>
</dbReference>
<comment type="caution">
    <text evidence="6">The sequence shown here is derived from an EMBL/GenBank/DDBJ whole genome shotgun (WGS) entry which is preliminary data.</text>
</comment>
<feature type="region of interest" description="Disordered" evidence="3">
    <location>
        <begin position="56"/>
        <end position="84"/>
    </location>
</feature>
<reference evidence="6 7" key="1">
    <citation type="submission" date="2024-07" db="EMBL/GenBank/DDBJ databases">
        <title>Uliginosibacterium flavum JJ3220;KACC:17644.</title>
        <authorList>
            <person name="Kim M.K."/>
        </authorList>
    </citation>
    <scope>NUCLEOTIDE SEQUENCE [LARGE SCALE GENOMIC DNA]</scope>
    <source>
        <strain evidence="6 7">KACC:17644</strain>
    </source>
</reference>
<protein>
    <submittedName>
        <fullName evidence="6">Ice-binding family protein</fullName>
    </submittedName>
</protein>
<evidence type="ECO:0000313" key="7">
    <source>
        <dbReference type="Proteomes" id="UP001549691"/>
    </source>
</evidence>
<keyword evidence="2 4" id="KW-0732">Signal</keyword>
<sequence>MNKHKRGTTTICGWVLAVLLSAGLLGCGGSGDDNNNGGGNGGNGSVAAGATAVPGAAGTAGASGSDPTVASASPANNATNISTSSNSAGNVVTGTLVTANFSQAMDATTINSSPAGTLLTFTLKKTLTGVNEPGTVAMNVARTAAVFTPTASALAANTSYTATVSMAAKSAGGTAMASPIVWSFTTAATLSTGQAPINLGLAGNYAIFADTGIATVPASVITGDIGVGPGVTSSAITGFALTLPAGSAFSTSAQVSGKVYAFDYAPPTPANVNTAANDMATAYTDAAGRTAGVGPFLNVGAGTLTGLTLAPGVYTWGSNVTIPTNLTLSGTANDVWIFQISGTLDLAASKQIILVGAKAKNVFWQTSGAVTVGANAHFEGVVLGQTAINFGNQASANSRLLAQTAVNLNQNAITPPAQ</sequence>
<name>A0ABV2TK92_9RHOO</name>
<dbReference type="InterPro" id="IPR032812">
    <property type="entry name" value="SbsA_Ig"/>
</dbReference>
<keyword evidence="7" id="KW-1185">Reference proteome</keyword>
<feature type="signal peptide" evidence="4">
    <location>
        <begin position="1"/>
        <end position="27"/>
    </location>
</feature>
<evidence type="ECO:0000256" key="2">
    <source>
        <dbReference type="ARBA" id="ARBA00022729"/>
    </source>
</evidence>
<dbReference type="PROSITE" id="PS51257">
    <property type="entry name" value="PROKAR_LIPOPROTEIN"/>
    <property type="match status" value="1"/>
</dbReference>
<evidence type="ECO:0000256" key="1">
    <source>
        <dbReference type="ARBA" id="ARBA00005445"/>
    </source>
</evidence>